<evidence type="ECO:0000256" key="2">
    <source>
        <dbReference type="ARBA" id="ARBA00004236"/>
    </source>
</evidence>
<organism evidence="15 16">
    <name type="scientific">Iamia majanohamensis</name>
    <dbReference type="NCBI Taxonomy" id="467976"/>
    <lineage>
        <taxon>Bacteria</taxon>
        <taxon>Bacillati</taxon>
        <taxon>Actinomycetota</taxon>
        <taxon>Acidimicrobiia</taxon>
        <taxon>Acidimicrobiales</taxon>
        <taxon>Iamiaceae</taxon>
        <taxon>Iamia</taxon>
    </lineage>
</organism>
<dbReference type="PROSITE" id="PS50885">
    <property type="entry name" value="HAMP"/>
    <property type="match status" value="1"/>
</dbReference>
<comment type="catalytic activity">
    <reaction evidence="1">
        <text>ATP + protein L-histidine = ADP + protein N-phospho-L-histidine.</text>
        <dbReference type="EC" id="2.7.13.3"/>
    </reaction>
</comment>
<dbReference type="EMBL" id="CP116942">
    <property type="protein sequence ID" value="WCO67557.1"/>
    <property type="molecule type" value="Genomic_DNA"/>
</dbReference>
<dbReference type="PROSITE" id="PS50112">
    <property type="entry name" value="PAS"/>
    <property type="match status" value="1"/>
</dbReference>
<dbReference type="AlphaFoldDB" id="A0AAE9Y6P4"/>
<dbReference type="NCBIfam" id="TIGR00229">
    <property type="entry name" value="sensory_box"/>
    <property type="match status" value="1"/>
</dbReference>
<evidence type="ECO:0000259" key="14">
    <source>
        <dbReference type="PROSITE" id="PS50885"/>
    </source>
</evidence>
<feature type="domain" description="HAMP" evidence="14">
    <location>
        <begin position="458"/>
        <end position="510"/>
    </location>
</feature>
<feature type="transmembrane region" description="Helical" evidence="11">
    <location>
        <begin position="98"/>
        <end position="117"/>
    </location>
</feature>
<keyword evidence="4" id="KW-0597">Phosphoprotein</keyword>
<dbReference type="SMART" id="SM00304">
    <property type="entry name" value="HAMP"/>
    <property type="match status" value="1"/>
</dbReference>
<dbReference type="KEGG" id="ima:PO878_02335"/>
<dbReference type="CDD" id="cd00130">
    <property type="entry name" value="PAS"/>
    <property type="match status" value="1"/>
</dbReference>
<sequence length="891" mass="89780">MTTTATLVQLAAELTLFLVALAGAGLSLRHGLLGLDRAARLLLVVGFAVLAVAAFLVGSLTVDRASDPAALAAVRVAGAAIVALGALRWAGSRVGRPVLLAGLGLLAVAAVLDAQGVEVGDGGVGAEPLVLAAALVMGAAVVVAGRHTIPGRIGTSVAAILLAVILLVSVALSTVISATVEDEALRRDGIQVEAEAEAARREAEAALDEATLAAASLAAGRGDQLRALATDPGGPAAPAARQELGSALAVLAGPDGLAVSGPVVVVGPTGVPEAAAPASLDGSTRLALGGDPVVEEARELDAPRQGVTAVGTDAYALAAAPLRVDGEEGRTTAGVLVVARPLDATFLRRQGGDEADGRALVTREGVVAEEGPQPTPEVVAEQAATALGSDAPQEAVVGGRIVVARPVGSEGLPPELALVLSGPTDRVGRTREDIYRSLFLVALAAGLGGMALATLVGERIGGGIRRLTAAASRIREGDLEARAAVDREDELGELSSTFDAMAGSLRGLTGELRETAASEARLRARLETVFAGVTEAVVATDGDGRVTEANRAAEELLGGRRADLVDRPLVEVVALRDAEGASVVLEAPPSGPVVVAGDLDPTDGSDPVPVVGTLARLRDEDGAGAGTVVVLRDVRRERALEVAKRDFLANIGHELRTPLTPIKGYAGVLRRRAPTPDQARDWAEGISAGVTRLEHLVDRLVAFSALSAGAEVGGGPAPDAVDASALVREVAAAWTARVDGDRTVRAPAGGEELAVEGVRDQLRLALDELVDNAVRFSPAGSPVRVEAAAEDDVDLGPVVALTVGDQGTSDATVLEEAVAAFRQGDASATRARDGLGLGLALSERIAVAHGGRLRIVAPSSGGTDVSILVPVVTRAPGAVDAPPDPDPGGAR</sequence>
<name>A0AAE9Y6P4_9ACTN</name>
<dbReference type="Pfam" id="PF00512">
    <property type="entry name" value="HisKA"/>
    <property type="match status" value="1"/>
</dbReference>
<protein>
    <recommendedName>
        <fullName evidence="10">Sensor-like histidine kinase SenX3</fullName>
        <ecNumber evidence="3">2.7.13.3</ecNumber>
    </recommendedName>
</protein>
<dbReference type="GO" id="GO:0030295">
    <property type="term" value="F:protein kinase activator activity"/>
    <property type="evidence" value="ECO:0007669"/>
    <property type="project" value="TreeGrafter"/>
</dbReference>
<dbReference type="Gene3D" id="1.10.287.130">
    <property type="match status" value="1"/>
</dbReference>
<dbReference type="PANTHER" id="PTHR42878">
    <property type="entry name" value="TWO-COMPONENT HISTIDINE KINASE"/>
    <property type="match status" value="1"/>
</dbReference>
<dbReference type="PROSITE" id="PS50109">
    <property type="entry name" value="HIS_KIN"/>
    <property type="match status" value="1"/>
</dbReference>
<evidence type="ECO:0000313" key="15">
    <source>
        <dbReference type="EMBL" id="WCO67557.1"/>
    </source>
</evidence>
<dbReference type="CDD" id="cd06225">
    <property type="entry name" value="HAMP"/>
    <property type="match status" value="1"/>
</dbReference>
<dbReference type="InterPro" id="IPR036890">
    <property type="entry name" value="HATPase_C_sf"/>
</dbReference>
<dbReference type="RefSeq" id="WP_272737078.1">
    <property type="nucleotide sequence ID" value="NZ_CP116942.1"/>
</dbReference>
<feature type="transmembrane region" description="Helical" evidence="11">
    <location>
        <begin position="129"/>
        <end position="145"/>
    </location>
</feature>
<dbReference type="GO" id="GO:0006355">
    <property type="term" value="P:regulation of DNA-templated transcription"/>
    <property type="evidence" value="ECO:0007669"/>
    <property type="project" value="InterPro"/>
</dbReference>
<dbReference type="InterPro" id="IPR036097">
    <property type="entry name" value="HisK_dim/P_sf"/>
</dbReference>
<keyword evidence="16" id="KW-1185">Reference proteome</keyword>
<dbReference type="GO" id="GO:0000156">
    <property type="term" value="F:phosphorelay response regulator activity"/>
    <property type="evidence" value="ECO:0007669"/>
    <property type="project" value="TreeGrafter"/>
</dbReference>
<dbReference type="EC" id="2.7.13.3" evidence="3"/>
<evidence type="ECO:0000256" key="4">
    <source>
        <dbReference type="ARBA" id="ARBA00022553"/>
    </source>
</evidence>
<evidence type="ECO:0000256" key="10">
    <source>
        <dbReference type="ARBA" id="ARBA00039401"/>
    </source>
</evidence>
<dbReference type="InterPro" id="IPR005467">
    <property type="entry name" value="His_kinase_dom"/>
</dbReference>
<evidence type="ECO:0000256" key="11">
    <source>
        <dbReference type="SAM" id="Phobius"/>
    </source>
</evidence>
<dbReference type="InterPro" id="IPR050351">
    <property type="entry name" value="BphY/WalK/GraS-like"/>
</dbReference>
<reference evidence="15" key="1">
    <citation type="submission" date="2023-01" db="EMBL/GenBank/DDBJ databases">
        <title>The diversity of Class Acidimicrobiia in South China Sea sediment environments and the proposal of Iamia marina sp. nov., a novel species of the genus Iamia.</title>
        <authorList>
            <person name="He Y."/>
            <person name="Tian X."/>
        </authorList>
    </citation>
    <scope>NUCLEOTIDE SEQUENCE</scope>
    <source>
        <strain evidence="15">DSM 19957</strain>
    </source>
</reference>
<dbReference type="SUPFAM" id="SSF55874">
    <property type="entry name" value="ATPase domain of HSP90 chaperone/DNA topoisomerase II/histidine kinase"/>
    <property type="match status" value="1"/>
</dbReference>
<feature type="domain" description="Histidine kinase" evidence="12">
    <location>
        <begin position="650"/>
        <end position="873"/>
    </location>
</feature>
<proteinExistence type="predicted"/>
<keyword evidence="7 15" id="KW-0418">Kinase</keyword>
<dbReference type="InterPro" id="IPR003594">
    <property type="entry name" value="HATPase_dom"/>
</dbReference>
<evidence type="ECO:0000259" key="13">
    <source>
        <dbReference type="PROSITE" id="PS50112"/>
    </source>
</evidence>
<evidence type="ECO:0000259" key="12">
    <source>
        <dbReference type="PROSITE" id="PS50109"/>
    </source>
</evidence>
<feature type="transmembrane region" description="Helical" evidence="11">
    <location>
        <begin position="38"/>
        <end position="57"/>
    </location>
</feature>
<comment type="subcellular location">
    <subcellularLocation>
        <location evidence="2">Cell membrane</location>
    </subcellularLocation>
</comment>
<evidence type="ECO:0000256" key="1">
    <source>
        <dbReference type="ARBA" id="ARBA00000085"/>
    </source>
</evidence>
<evidence type="ECO:0000256" key="6">
    <source>
        <dbReference type="ARBA" id="ARBA00022692"/>
    </source>
</evidence>
<dbReference type="Pfam" id="PF00989">
    <property type="entry name" value="PAS"/>
    <property type="match status" value="1"/>
</dbReference>
<dbReference type="CDD" id="cd00082">
    <property type="entry name" value="HisKA"/>
    <property type="match status" value="1"/>
</dbReference>
<accession>A0AAE9Y6P4</accession>
<dbReference type="SUPFAM" id="SSF55785">
    <property type="entry name" value="PYP-like sensor domain (PAS domain)"/>
    <property type="match status" value="1"/>
</dbReference>
<dbReference type="GO" id="GO:0005886">
    <property type="term" value="C:plasma membrane"/>
    <property type="evidence" value="ECO:0007669"/>
    <property type="project" value="UniProtKB-SubCell"/>
</dbReference>
<dbReference type="InterPro" id="IPR035965">
    <property type="entry name" value="PAS-like_dom_sf"/>
</dbReference>
<dbReference type="SMART" id="SM00387">
    <property type="entry name" value="HATPase_c"/>
    <property type="match status" value="1"/>
</dbReference>
<evidence type="ECO:0000256" key="7">
    <source>
        <dbReference type="ARBA" id="ARBA00022777"/>
    </source>
</evidence>
<dbReference type="PANTHER" id="PTHR42878:SF13">
    <property type="entry name" value="HISTIDINE KINASE"/>
    <property type="match status" value="1"/>
</dbReference>
<dbReference type="SUPFAM" id="SSF47384">
    <property type="entry name" value="Homodimeric domain of signal transducing histidine kinase"/>
    <property type="match status" value="1"/>
</dbReference>
<evidence type="ECO:0000256" key="3">
    <source>
        <dbReference type="ARBA" id="ARBA00012438"/>
    </source>
</evidence>
<dbReference type="Gene3D" id="6.10.340.10">
    <property type="match status" value="1"/>
</dbReference>
<dbReference type="SUPFAM" id="SSF158472">
    <property type="entry name" value="HAMP domain-like"/>
    <property type="match status" value="1"/>
</dbReference>
<dbReference type="GO" id="GO:0000155">
    <property type="term" value="F:phosphorelay sensor kinase activity"/>
    <property type="evidence" value="ECO:0007669"/>
    <property type="project" value="InterPro"/>
</dbReference>
<dbReference type="InterPro" id="IPR003660">
    <property type="entry name" value="HAMP_dom"/>
</dbReference>
<keyword evidence="8 11" id="KW-1133">Transmembrane helix</keyword>
<feature type="transmembrane region" description="Helical" evidence="11">
    <location>
        <begin position="157"/>
        <end position="180"/>
    </location>
</feature>
<feature type="transmembrane region" description="Helical" evidence="11">
    <location>
        <begin position="6"/>
        <end position="26"/>
    </location>
</feature>
<evidence type="ECO:0000256" key="5">
    <source>
        <dbReference type="ARBA" id="ARBA00022679"/>
    </source>
</evidence>
<dbReference type="CDD" id="cd00075">
    <property type="entry name" value="HATPase"/>
    <property type="match status" value="1"/>
</dbReference>
<evidence type="ECO:0000256" key="9">
    <source>
        <dbReference type="ARBA" id="ARBA00023136"/>
    </source>
</evidence>
<keyword evidence="6 11" id="KW-0812">Transmembrane</keyword>
<dbReference type="Gene3D" id="3.30.565.10">
    <property type="entry name" value="Histidine kinase-like ATPase, C-terminal domain"/>
    <property type="match status" value="1"/>
</dbReference>
<keyword evidence="9 11" id="KW-0472">Membrane</keyword>
<keyword evidence="5" id="KW-0808">Transferase</keyword>
<dbReference type="Gene3D" id="3.30.450.20">
    <property type="entry name" value="PAS domain"/>
    <property type="match status" value="1"/>
</dbReference>
<dbReference type="SMART" id="SM00091">
    <property type="entry name" value="PAS"/>
    <property type="match status" value="1"/>
</dbReference>
<gene>
    <name evidence="15" type="ORF">PO878_02335</name>
</gene>
<dbReference type="Pfam" id="PF00672">
    <property type="entry name" value="HAMP"/>
    <property type="match status" value="1"/>
</dbReference>
<dbReference type="Pfam" id="PF02518">
    <property type="entry name" value="HATPase_c"/>
    <property type="match status" value="1"/>
</dbReference>
<dbReference type="Proteomes" id="UP001216390">
    <property type="component" value="Chromosome"/>
</dbReference>
<dbReference type="InterPro" id="IPR000014">
    <property type="entry name" value="PAS"/>
</dbReference>
<evidence type="ECO:0000313" key="16">
    <source>
        <dbReference type="Proteomes" id="UP001216390"/>
    </source>
</evidence>
<evidence type="ECO:0000256" key="8">
    <source>
        <dbReference type="ARBA" id="ARBA00022989"/>
    </source>
</evidence>
<dbReference type="GO" id="GO:0007234">
    <property type="term" value="P:osmosensory signaling via phosphorelay pathway"/>
    <property type="evidence" value="ECO:0007669"/>
    <property type="project" value="TreeGrafter"/>
</dbReference>
<feature type="domain" description="PAS" evidence="13">
    <location>
        <begin position="518"/>
        <end position="570"/>
    </location>
</feature>
<dbReference type="InterPro" id="IPR013767">
    <property type="entry name" value="PAS_fold"/>
</dbReference>
<feature type="transmembrane region" description="Helical" evidence="11">
    <location>
        <begin position="69"/>
        <end position="91"/>
    </location>
</feature>
<dbReference type="InterPro" id="IPR003661">
    <property type="entry name" value="HisK_dim/P_dom"/>
</dbReference>
<dbReference type="SMART" id="SM00388">
    <property type="entry name" value="HisKA"/>
    <property type="match status" value="1"/>
</dbReference>